<dbReference type="Proteomes" id="UP000616724">
    <property type="component" value="Unassembled WGS sequence"/>
</dbReference>
<dbReference type="EMBL" id="BOOH01000019">
    <property type="protein sequence ID" value="GIH76306.1"/>
    <property type="molecule type" value="Genomic_DNA"/>
</dbReference>
<feature type="signal peptide" evidence="1">
    <location>
        <begin position="1"/>
        <end position="29"/>
    </location>
</feature>
<reference evidence="2 3" key="1">
    <citation type="submission" date="2021-01" db="EMBL/GenBank/DDBJ databases">
        <title>Whole genome shotgun sequence of Planobispora longispora NBRC 13918.</title>
        <authorList>
            <person name="Komaki H."/>
            <person name="Tamura T."/>
        </authorList>
    </citation>
    <scope>NUCLEOTIDE SEQUENCE [LARGE SCALE GENOMIC DNA]</scope>
    <source>
        <strain evidence="2 3">NBRC 13918</strain>
    </source>
</reference>
<accession>A0A8J3W5Y4</accession>
<gene>
    <name evidence="2" type="ORF">Plo01_27350</name>
</gene>
<name>A0A8J3W5Y4_9ACTN</name>
<comment type="caution">
    <text evidence="2">The sequence shown here is derived from an EMBL/GenBank/DDBJ whole genome shotgun (WGS) entry which is preliminary data.</text>
</comment>
<protein>
    <submittedName>
        <fullName evidence="2">Uncharacterized protein</fullName>
    </submittedName>
</protein>
<sequence length="134" mass="14217">MAGSNTIRAIALSATALVGSSFMAIPAQAQTESASCTWTFSKPSIRSLGVVYGAVNTSGCSNGWKFKVTLMEWDSGYETPVGRSWRGNGRFGTTAGCINGETWVTAIEARSPNGTTYFDYSGKSKFRSGCEDPS</sequence>
<evidence type="ECO:0000256" key="1">
    <source>
        <dbReference type="SAM" id="SignalP"/>
    </source>
</evidence>
<organism evidence="2 3">
    <name type="scientific">Planobispora longispora</name>
    <dbReference type="NCBI Taxonomy" id="28887"/>
    <lineage>
        <taxon>Bacteria</taxon>
        <taxon>Bacillati</taxon>
        <taxon>Actinomycetota</taxon>
        <taxon>Actinomycetes</taxon>
        <taxon>Streptosporangiales</taxon>
        <taxon>Streptosporangiaceae</taxon>
        <taxon>Planobispora</taxon>
    </lineage>
</organism>
<evidence type="ECO:0000313" key="2">
    <source>
        <dbReference type="EMBL" id="GIH76306.1"/>
    </source>
</evidence>
<feature type="chain" id="PRO_5035227719" evidence="1">
    <location>
        <begin position="30"/>
        <end position="134"/>
    </location>
</feature>
<dbReference type="AlphaFoldDB" id="A0A8J3W5Y4"/>
<keyword evidence="1" id="KW-0732">Signal</keyword>
<proteinExistence type="predicted"/>
<keyword evidence="3" id="KW-1185">Reference proteome</keyword>
<evidence type="ECO:0000313" key="3">
    <source>
        <dbReference type="Proteomes" id="UP000616724"/>
    </source>
</evidence>